<comment type="cofactor">
    <cofactor evidence="1">
        <name>Mg(2+)</name>
        <dbReference type="ChEBI" id="CHEBI:18420"/>
    </cofactor>
</comment>
<dbReference type="PANTHER" id="PTHR13794">
    <property type="entry name" value="ENOLASE SUPERFAMILY, MANDELATE RACEMASE"/>
    <property type="match status" value="1"/>
</dbReference>
<sequence length="372" mass="40081">MRITEVETILVSLPEIRDIGDGCQDLLIIRIHTDAGITGLGEVHTNALAAKAVIEAPLMSVSASGMGRLLIGEDPRDINRLWDMLYKRTSSYGRRGLAIHVLSGIDIALWDILGKSLGVPVWRLLGGARRTGVPAYASDLDPGDPAALIDLAQKHVANGFRAMKFGWGGLGTDVKGTVRTVAEIRKAIGDEPDIMIDLGFAAPLEDAIYLGRGLADHGVFFLEEPLDPDDLEGFARLTAVSPTPIATGEKESMLRPYLDLMDRGGLRIIQPDVARVGGISETMRILHAAEARGVRVIPHCWSADILIAATLHVLAVARDAPYLEFNATDNPLRCELAANPFRPVDGIVAMPEAPGLGVELDEEAVERYRVAV</sequence>
<dbReference type="Pfam" id="PF13378">
    <property type="entry name" value="MR_MLE_C"/>
    <property type="match status" value="1"/>
</dbReference>
<dbReference type="Pfam" id="PF02746">
    <property type="entry name" value="MR_MLE_N"/>
    <property type="match status" value="1"/>
</dbReference>
<dbReference type="GO" id="GO:0016052">
    <property type="term" value="P:carbohydrate catabolic process"/>
    <property type="evidence" value="ECO:0007669"/>
    <property type="project" value="TreeGrafter"/>
</dbReference>
<dbReference type="InterPro" id="IPR029017">
    <property type="entry name" value="Enolase-like_N"/>
</dbReference>
<dbReference type="SFLD" id="SFLDS00001">
    <property type="entry name" value="Enolase"/>
    <property type="match status" value="1"/>
</dbReference>
<evidence type="ECO:0000256" key="3">
    <source>
        <dbReference type="ARBA" id="ARBA00022842"/>
    </source>
</evidence>
<dbReference type="InterPro" id="IPR013341">
    <property type="entry name" value="Mandelate_racemase_N_dom"/>
</dbReference>
<dbReference type="Gene3D" id="3.30.390.10">
    <property type="entry name" value="Enolase-like, N-terminal domain"/>
    <property type="match status" value="1"/>
</dbReference>
<organism evidence="5 6">
    <name type="scientific">Acuticoccus sediminis</name>
    <dbReference type="NCBI Taxonomy" id="2184697"/>
    <lineage>
        <taxon>Bacteria</taxon>
        <taxon>Pseudomonadati</taxon>
        <taxon>Pseudomonadota</taxon>
        <taxon>Alphaproteobacteria</taxon>
        <taxon>Hyphomicrobiales</taxon>
        <taxon>Amorphaceae</taxon>
        <taxon>Acuticoccus</taxon>
    </lineage>
</organism>
<feature type="domain" description="Mandelate racemase/muconate lactonizing enzyme C-terminal" evidence="4">
    <location>
        <begin position="145"/>
        <end position="244"/>
    </location>
</feature>
<proteinExistence type="predicted"/>
<keyword evidence="6" id="KW-1185">Reference proteome</keyword>
<reference evidence="5 6" key="1">
    <citation type="submission" date="2018-05" db="EMBL/GenBank/DDBJ databases">
        <title>Acuticoccus sediminis sp. nov., isolated from deep-sea sediment of Indian Ocean.</title>
        <authorList>
            <person name="Liu X."/>
            <person name="Lai Q."/>
            <person name="Du Y."/>
            <person name="Sun F."/>
            <person name="Zhang X."/>
            <person name="Wang S."/>
            <person name="Shao Z."/>
        </authorList>
    </citation>
    <scope>NUCLEOTIDE SEQUENCE [LARGE SCALE GENOMIC DNA]</scope>
    <source>
        <strain evidence="5 6">PTG4-2</strain>
    </source>
</reference>
<evidence type="ECO:0000259" key="4">
    <source>
        <dbReference type="SMART" id="SM00922"/>
    </source>
</evidence>
<dbReference type="EMBL" id="QHHQ01000002">
    <property type="protein sequence ID" value="RAI01753.1"/>
    <property type="molecule type" value="Genomic_DNA"/>
</dbReference>
<keyword evidence="2" id="KW-0479">Metal-binding</keyword>
<dbReference type="OrthoDB" id="9802699at2"/>
<dbReference type="SUPFAM" id="SSF54826">
    <property type="entry name" value="Enolase N-terminal domain-like"/>
    <property type="match status" value="1"/>
</dbReference>
<dbReference type="SUPFAM" id="SSF51604">
    <property type="entry name" value="Enolase C-terminal domain-like"/>
    <property type="match status" value="1"/>
</dbReference>
<keyword evidence="3" id="KW-0460">Magnesium</keyword>
<dbReference type="Proteomes" id="UP000249590">
    <property type="component" value="Unassembled WGS sequence"/>
</dbReference>
<dbReference type="Gene3D" id="3.20.20.120">
    <property type="entry name" value="Enolase-like C-terminal domain"/>
    <property type="match status" value="1"/>
</dbReference>
<accession>A0A8B2NVH6</accession>
<comment type="caution">
    <text evidence="5">The sequence shown here is derived from an EMBL/GenBank/DDBJ whole genome shotgun (WGS) entry which is preliminary data.</text>
</comment>
<dbReference type="InterPro" id="IPR036849">
    <property type="entry name" value="Enolase-like_C_sf"/>
</dbReference>
<dbReference type="SMART" id="SM00922">
    <property type="entry name" value="MR_MLE"/>
    <property type="match status" value="1"/>
</dbReference>
<dbReference type="SFLD" id="SFLDG00179">
    <property type="entry name" value="mandelate_racemase"/>
    <property type="match status" value="1"/>
</dbReference>
<dbReference type="InterPro" id="IPR029065">
    <property type="entry name" value="Enolase_C-like"/>
</dbReference>
<protein>
    <submittedName>
        <fullName evidence="5">Mandelate racemase/muconate lactonizing enzyme family protein</fullName>
    </submittedName>
</protein>
<evidence type="ECO:0000256" key="1">
    <source>
        <dbReference type="ARBA" id="ARBA00001946"/>
    </source>
</evidence>
<evidence type="ECO:0000313" key="6">
    <source>
        <dbReference type="Proteomes" id="UP000249590"/>
    </source>
</evidence>
<evidence type="ECO:0000313" key="5">
    <source>
        <dbReference type="EMBL" id="RAI01753.1"/>
    </source>
</evidence>
<dbReference type="AlphaFoldDB" id="A0A8B2NVH6"/>
<dbReference type="CDD" id="cd03316">
    <property type="entry name" value="MR_like"/>
    <property type="match status" value="1"/>
</dbReference>
<dbReference type="InterPro" id="IPR013342">
    <property type="entry name" value="Mandelate_racemase_C"/>
</dbReference>
<dbReference type="InterPro" id="IPR046945">
    <property type="entry name" value="RHMD-like"/>
</dbReference>
<gene>
    <name evidence="5" type="ORF">DLJ53_10120</name>
</gene>
<evidence type="ECO:0000256" key="2">
    <source>
        <dbReference type="ARBA" id="ARBA00022723"/>
    </source>
</evidence>
<dbReference type="PANTHER" id="PTHR13794:SF58">
    <property type="entry name" value="MITOCHONDRIAL ENOLASE SUPERFAMILY MEMBER 1"/>
    <property type="match status" value="1"/>
</dbReference>
<dbReference type="GO" id="GO:0016836">
    <property type="term" value="F:hydro-lyase activity"/>
    <property type="evidence" value="ECO:0007669"/>
    <property type="project" value="TreeGrafter"/>
</dbReference>
<dbReference type="RefSeq" id="WP_111344856.1">
    <property type="nucleotide sequence ID" value="NZ_JAIWKD010000002.1"/>
</dbReference>
<dbReference type="GO" id="GO:0000287">
    <property type="term" value="F:magnesium ion binding"/>
    <property type="evidence" value="ECO:0007669"/>
    <property type="project" value="TreeGrafter"/>
</dbReference>
<name>A0A8B2NVH6_9HYPH</name>